<gene>
    <name evidence="7" type="primary">ubiE_2</name>
    <name evidence="6" type="synonym">ubiE</name>
    <name evidence="7" type="ORF">ROR02_15080</name>
</gene>
<evidence type="ECO:0000256" key="6">
    <source>
        <dbReference type="HAMAP-Rule" id="MF_01813"/>
    </source>
</evidence>
<dbReference type="EC" id="2.1.1.201" evidence="6"/>
<dbReference type="CDD" id="cd02440">
    <property type="entry name" value="AdoMet_MTases"/>
    <property type="match status" value="1"/>
</dbReference>
<keyword evidence="3 6" id="KW-0808">Transferase</keyword>
<dbReference type="GO" id="GO:0032259">
    <property type="term" value="P:methylation"/>
    <property type="evidence" value="ECO:0007669"/>
    <property type="project" value="UniProtKB-KW"/>
</dbReference>
<comment type="function">
    <text evidence="6">Methyltransferase required for the conversion of demethylmenaquinol (DMKH2) to menaquinol (MKH2) and the conversion of 2-polyprenyl-6-methoxy-1,4-benzoquinol (DDMQH2) to 2-polyprenyl-3-methyl-6-methoxy-1,4-benzoquinol (DMQH2).</text>
</comment>
<organism evidence="7 8">
    <name type="scientific">Pararhodospirillum oryzae</name>
    <dbReference type="NCBI Taxonomy" id="478448"/>
    <lineage>
        <taxon>Bacteria</taxon>
        <taxon>Pseudomonadati</taxon>
        <taxon>Pseudomonadota</taxon>
        <taxon>Alphaproteobacteria</taxon>
        <taxon>Rhodospirillales</taxon>
        <taxon>Rhodospirillaceae</taxon>
        <taxon>Pararhodospirillum</taxon>
    </lineage>
</organism>
<dbReference type="EMBL" id="BJZO01000034">
    <property type="protein sequence ID" value="GEO81377.1"/>
    <property type="molecule type" value="Genomic_DNA"/>
</dbReference>
<dbReference type="InterPro" id="IPR023576">
    <property type="entry name" value="UbiE/COQ5_MeTrFase_CS"/>
</dbReference>
<dbReference type="RefSeq" id="WP_246135453.1">
    <property type="nucleotide sequence ID" value="NZ_BJZO01000034.1"/>
</dbReference>
<keyword evidence="2 6" id="KW-0489">Methyltransferase</keyword>
<keyword evidence="4 6" id="KW-0831">Ubiquinone biosynthesis</keyword>
<feature type="binding site" evidence="6">
    <location>
        <position position="132"/>
    </location>
    <ligand>
        <name>S-adenosyl-L-methionine</name>
        <dbReference type="ChEBI" id="CHEBI:59789"/>
    </ligand>
</feature>
<dbReference type="PANTHER" id="PTHR43591">
    <property type="entry name" value="METHYLTRANSFERASE"/>
    <property type="match status" value="1"/>
</dbReference>
<comment type="caution">
    <text evidence="6">Lacks conserved residue(s) required for the propagation of feature annotation.</text>
</comment>
<dbReference type="HAMAP" id="MF_01813">
    <property type="entry name" value="MenG_UbiE_methyltr"/>
    <property type="match status" value="1"/>
</dbReference>
<dbReference type="GO" id="GO:0043770">
    <property type="term" value="F:demethylmenaquinone methyltransferase activity"/>
    <property type="evidence" value="ECO:0007669"/>
    <property type="project" value="UniProtKB-UniRule"/>
</dbReference>
<sequence>MTEFTPSLPESDRSDPRAHFSRMRSMFDLVADRYDLMNDLMSGGTHRLWKAHFRKVAGPAPAGGQALDLAGGTGDIALALTRQGWSVVVCDPSERMMTVGRERLASVPVRWVAGAGEALPFPDASFDLVTVSFGLRNMTDRAAALSEVRRVLVPGGRFLCLEFSKAFWPMAPLYDFYSTHVIPRLGALVSGRPQAYSYLVESIRAFPDQQGLAGLMEAAGFTGVTWENLFFGIAALHAGQRPTAS</sequence>
<dbReference type="GO" id="GO:0009060">
    <property type="term" value="P:aerobic respiration"/>
    <property type="evidence" value="ECO:0007669"/>
    <property type="project" value="UniProtKB-UniRule"/>
</dbReference>
<dbReference type="PANTHER" id="PTHR43591:SF24">
    <property type="entry name" value="2-METHOXY-6-POLYPRENYL-1,4-BENZOQUINOL METHYLASE, MITOCHONDRIAL"/>
    <property type="match status" value="1"/>
</dbReference>
<evidence type="ECO:0000313" key="8">
    <source>
        <dbReference type="Proteomes" id="UP000321567"/>
    </source>
</evidence>
<evidence type="ECO:0000256" key="3">
    <source>
        <dbReference type="ARBA" id="ARBA00022679"/>
    </source>
</evidence>
<dbReference type="SUPFAM" id="SSF53335">
    <property type="entry name" value="S-adenosyl-L-methionine-dependent methyltransferases"/>
    <property type="match status" value="1"/>
</dbReference>
<comment type="pathway">
    <text evidence="6">Quinol/quinone metabolism; menaquinone biosynthesis; menaquinol from 1,4-dihydroxy-2-naphthoate: step 2/2.</text>
</comment>
<evidence type="ECO:0000313" key="7">
    <source>
        <dbReference type="EMBL" id="GEO81377.1"/>
    </source>
</evidence>
<comment type="pathway">
    <text evidence="6">Cofactor biosynthesis; ubiquinone biosynthesis.</text>
</comment>
<dbReference type="PROSITE" id="PS01183">
    <property type="entry name" value="UBIE_1"/>
    <property type="match status" value="1"/>
</dbReference>
<evidence type="ECO:0000256" key="5">
    <source>
        <dbReference type="ARBA" id="ARBA00022691"/>
    </source>
</evidence>
<dbReference type="EC" id="2.1.1.163" evidence="6"/>
<dbReference type="PROSITE" id="PS51608">
    <property type="entry name" value="SAM_MT_UBIE"/>
    <property type="match status" value="1"/>
</dbReference>
<dbReference type="InterPro" id="IPR029063">
    <property type="entry name" value="SAM-dependent_MTases_sf"/>
</dbReference>
<dbReference type="Gene3D" id="3.40.50.150">
    <property type="entry name" value="Vaccinia Virus protein VP39"/>
    <property type="match status" value="1"/>
</dbReference>
<reference evidence="7 8" key="1">
    <citation type="submission" date="2019-07" db="EMBL/GenBank/DDBJ databases">
        <title>Whole genome shotgun sequence of Rhodospirillum oryzae NBRC 107573.</title>
        <authorList>
            <person name="Hosoyama A."/>
            <person name="Uohara A."/>
            <person name="Ohji S."/>
            <person name="Ichikawa N."/>
        </authorList>
    </citation>
    <scope>NUCLEOTIDE SEQUENCE [LARGE SCALE GENOMIC DNA]</scope>
    <source>
        <strain evidence="7 8">NBRC 107573</strain>
    </source>
</reference>
<keyword evidence="7" id="KW-0830">Ubiquinone</keyword>
<feature type="binding site" evidence="6">
    <location>
        <position position="73"/>
    </location>
    <ligand>
        <name>S-adenosyl-L-methionine</name>
        <dbReference type="ChEBI" id="CHEBI:59789"/>
    </ligand>
</feature>
<feature type="binding site" evidence="6">
    <location>
        <position position="91"/>
    </location>
    <ligand>
        <name>S-adenosyl-L-methionine</name>
        <dbReference type="ChEBI" id="CHEBI:59789"/>
    </ligand>
</feature>
<comment type="catalytic activity">
    <reaction evidence="6">
        <text>a 2-demethylmenaquinol + S-adenosyl-L-methionine = a menaquinol + S-adenosyl-L-homocysteine + H(+)</text>
        <dbReference type="Rhea" id="RHEA:42640"/>
        <dbReference type="Rhea" id="RHEA-COMP:9539"/>
        <dbReference type="Rhea" id="RHEA-COMP:9563"/>
        <dbReference type="ChEBI" id="CHEBI:15378"/>
        <dbReference type="ChEBI" id="CHEBI:18151"/>
        <dbReference type="ChEBI" id="CHEBI:55437"/>
        <dbReference type="ChEBI" id="CHEBI:57856"/>
        <dbReference type="ChEBI" id="CHEBI:59789"/>
        <dbReference type="EC" id="2.1.1.163"/>
    </reaction>
</comment>
<dbReference type="AlphaFoldDB" id="A0A512H7E3"/>
<comment type="caution">
    <text evidence="7">The sequence shown here is derived from an EMBL/GenBank/DDBJ whole genome shotgun (WGS) entry which is preliminary data.</text>
</comment>
<evidence type="ECO:0000256" key="4">
    <source>
        <dbReference type="ARBA" id="ARBA00022688"/>
    </source>
</evidence>
<dbReference type="UniPathway" id="UPA00232"/>
<dbReference type="GO" id="GO:0008425">
    <property type="term" value="F:2-methoxy-6-polyprenyl-1,4-benzoquinol methyltransferase activity"/>
    <property type="evidence" value="ECO:0007669"/>
    <property type="project" value="UniProtKB-UniRule"/>
</dbReference>
<dbReference type="InterPro" id="IPR004033">
    <property type="entry name" value="UbiE/COQ5_MeTrFase"/>
</dbReference>
<proteinExistence type="inferred from homology"/>
<evidence type="ECO:0000256" key="1">
    <source>
        <dbReference type="ARBA" id="ARBA00022428"/>
    </source>
</evidence>
<evidence type="ECO:0000256" key="2">
    <source>
        <dbReference type="ARBA" id="ARBA00022603"/>
    </source>
</evidence>
<dbReference type="Pfam" id="PF01209">
    <property type="entry name" value="Ubie_methyltran"/>
    <property type="match status" value="1"/>
</dbReference>
<dbReference type="GO" id="GO:0009234">
    <property type="term" value="P:menaquinone biosynthetic process"/>
    <property type="evidence" value="ECO:0007669"/>
    <property type="project" value="UniProtKB-UniRule"/>
</dbReference>
<keyword evidence="8" id="KW-1185">Reference proteome</keyword>
<name>A0A512H7E3_9PROT</name>
<dbReference type="UniPathway" id="UPA00079">
    <property type="reaction ID" value="UER00169"/>
</dbReference>
<comment type="similarity">
    <text evidence="6">Belongs to the class I-like SAM-binding methyltransferase superfamily. MenG/UbiE family.</text>
</comment>
<comment type="catalytic activity">
    <reaction evidence="6">
        <text>a 2-methoxy-6-(all-trans-polyprenyl)benzene-1,4-diol + S-adenosyl-L-methionine = a 5-methoxy-2-methyl-3-(all-trans-polyprenyl)benzene-1,4-diol + S-adenosyl-L-homocysteine + H(+)</text>
        <dbReference type="Rhea" id="RHEA:28286"/>
        <dbReference type="Rhea" id="RHEA-COMP:10858"/>
        <dbReference type="Rhea" id="RHEA-COMP:10859"/>
        <dbReference type="ChEBI" id="CHEBI:15378"/>
        <dbReference type="ChEBI" id="CHEBI:57856"/>
        <dbReference type="ChEBI" id="CHEBI:59789"/>
        <dbReference type="ChEBI" id="CHEBI:84166"/>
        <dbReference type="ChEBI" id="CHEBI:84167"/>
        <dbReference type="EC" id="2.1.1.201"/>
    </reaction>
</comment>
<dbReference type="Proteomes" id="UP000321567">
    <property type="component" value="Unassembled WGS sequence"/>
</dbReference>
<keyword evidence="5 6" id="KW-0949">S-adenosyl-L-methionine</keyword>
<accession>A0A512H7E3</accession>
<protein>
    <recommendedName>
        <fullName evidence="6">Ubiquinone/menaquinone biosynthesis C-methyltransferase UbiE</fullName>
        <ecNumber evidence="6">2.1.1.163</ecNumber>
        <ecNumber evidence="6">2.1.1.201</ecNumber>
    </recommendedName>
    <alternativeName>
        <fullName evidence="6">2-methoxy-6-polyprenyl-1,4-benzoquinol methylase</fullName>
    </alternativeName>
    <alternativeName>
        <fullName evidence="6">Demethylmenaquinone methyltransferase</fullName>
    </alternativeName>
</protein>
<dbReference type="NCBIfam" id="TIGR01934">
    <property type="entry name" value="MenG_MenH_UbiE"/>
    <property type="match status" value="1"/>
</dbReference>
<keyword evidence="1 6" id="KW-0474">Menaquinone biosynthesis</keyword>